<proteinExistence type="predicted"/>
<dbReference type="AlphaFoldDB" id="A0A6A4DE64"/>
<keyword evidence="2" id="KW-0479">Metal-binding</keyword>
<gene>
    <name evidence="4" type="ORF">PR003_g21757</name>
</gene>
<dbReference type="Proteomes" id="UP000434957">
    <property type="component" value="Unassembled WGS sequence"/>
</dbReference>
<protein>
    <recommendedName>
        <fullName evidence="3">DDE Tnp4 domain-containing protein</fullName>
    </recommendedName>
</protein>
<dbReference type="GO" id="GO:0046872">
    <property type="term" value="F:metal ion binding"/>
    <property type="evidence" value="ECO:0007669"/>
    <property type="project" value="UniProtKB-KW"/>
</dbReference>
<comment type="cofactor">
    <cofactor evidence="1">
        <name>a divalent metal cation</name>
        <dbReference type="ChEBI" id="CHEBI:60240"/>
    </cofactor>
</comment>
<dbReference type="Pfam" id="PF13359">
    <property type="entry name" value="DDE_Tnp_4"/>
    <property type="match status" value="1"/>
</dbReference>
<accession>A0A6A4DE64</accession>
<reference evidence="4 5" key="1">
    <citation type="submission" date="2018-08" db="EMBL/GenBank/DDBJ databases">
        <title>Genomic investigation of the strawberry pathogen Phytophthora fragariae indicates pathogenicity is determined by transcriptional variation in three key races.</title>
        <authorList>
            <person name="Adams T.M."/>
            <person name="Armitage A.D."/>
            <person name="Sobczyk M.K."/>
            <person name="Bates H.J."/>
            <person name="Dunwell J.M."/>
            <person name="Nellist C.F."/>
            <person name="Harrison R.J."/>
        </authorList>
    </citation>
    <scope>NUCLEOTIDE SEQUENCE [LARGE SCALE GENOMIC DNA]</scope>
    <source>
        <strain evidence="4 5">SCRP333</strain>
    </source>
</reference>
<evidence type="ECO:0000256" key="2">
    <source>
        <dbReference type="ARBA" id="ARBA00022723"/>
    </source>
</evidence>
<organism evidence="4 5">
    <name type="scientific">Phytophthora rubi</name>
    <dbReference type="NCBI Taxonomy" id="129364"/>
    <lineage>
        <taxon>Eukaryota</taxon>
        <taxon>Sar</taxon>
        <taxon>Stramenopiles</taxon>
        <taxon>Oomycota</taxon>
        <taxon>Peronosporomycetes</taxon>
        <taxon>Peronosporales</taxon>
        <taxon>Peronosporaceae</taxon>
        <taxon>Phytophthora</taxon>
    </lineage>
</organism>
<dbReference type="InterPro" id="IPR027806">
    <property type="entry name" value="HARBI1_dom"/>
</dbReference>
<evidence type="ECO:0000313" key="4">
    <source>
        <dbReference type="EMBL" id="KAE9304420.1"/>
    </source>
</evidence>
<feature type="domain" description="DDE Tnp4" evidence="3">
    <location>
        <begin position="130"/>
        <end position="233"/>
    </location>
</feature>
<dbReference type="EMBL" id="QXFT01002074">
    <property type="protein sequence ID" value="KAE9304420.1"/>
    <property type="molecule type" value="Genomic_DNA"/>
</dbReference>
<evidence type="ECO:0000256" key="1">
    <source>
        <dbReference type="ARBA" id="ARBA00001968"/>
    </source>
</evidence>
<keyword evidence="5" id="KW-1185">Reference proteome</keyword>
<sequence length="234" mass="26114">MDNSDSSSSGDEELALLVLLNRSGTQCRSDRFNFGQPASASVWKLKFRFEKDDIVALMAYPARLEYLEDLFGRDPTAISSISNGVLDFLYQSFPHLLLFDDRRLTDATLSAYASAIYKKGAPLQTCVGFIDGTVRGMCRPKKIQKYVYNGHKRKHALKYQSVLAPDGIIIHLSGPFPGTCHDAFILQPSRRLEVASPALTIDGRHYVFYGDPAYRQQNHLVAPFKGASLTSDEQ</sequence>
<name>A0A6A4DE64_9STRA</name>
<evidence type="ECO:0000313" key="5">
    <source>
        <dbReference type="Proteomes" id="UP000434957"/>
    </source>
</evidence>
<comment type="caution">
    <text evidence="4">The sequence shown here is derived from an EMBL/GenBank/DDBJ whole genome shotgun (WGS) entry which is preliminary data.</text>
</comment>
<evidence type="ECO:0000259" key="3">
    <source>
        <dbReference type="Pfam" id="PF13359"/>
    </source>
</evidence>